<protein>
    <recommendedName>
        <fullName evidence="8">Myb-like domain-containing protein</fullName>
    </recommendedName>
</protein>
<dbReference type="GO" id="GO:0005634">
    <property type="term" value="C:nucleus"/>
    <property type="evidence" value="ECO:0007669"/>
    <property type="project" value="UniProtKB-SubCell"/>
</dbReference>
<evidence type="ECO:0000313" key="9">
    <source>
        <dbReference type="EMBL" id="MBA0811547.1"/>
    </source>
</evidence>
<keyword evidence="6" id="KW-0539">Nucleus</keyword>
<dbReference type="FunFam" id="1.10.10.60:FF:000104">
    <property type="entry name" value="trihelix transcription factor ASIL2"/>
    <property type="match status" value="1"/>
</dbReference>
<feature type="compositionally biased region" description="Polar residues" evidence="7">
    <location>
        <begin position="1"/>
        <end position="12"/>
    </location>
</feature>
<keyword evidence="10" id="KW-1185">Reference proteome</keyword>
<evidence type="ECO:0000259" key="8">
    <source>
        <dbReference type="PROSITE" id="PS50090"/>
    </source>
</evidence>
<feature type="region of interest" description="Disordered" evidence="7">
    <location>
        <begin position="1"/>
        <end position="107"/>
    </location>
</feature>
<dbReference type="Proteomes" id="UP000593560">
    <property type="component" value="Unassembled WGS sequence"/>
</dbReference>
<feature type="compositionally biased region" description="Acidic residues" evidence="7">
    <location>
        <begin position="25"/>
        <end position="43"/>
    </location>
</feature>
<comment type="subcellular location">
    <subcellularLocation>
        <location evidence="1">Nucleus</location>
    </subcellularLocation>
</comment>
<keyword evidence="5" id="KW-0804">Transcription</keyword>
<gene>
    <name evidence="9" type="ORF">Gohar_003432</name>
</gene>
<feature type="non-terminal residue" evidence="9">
    <location>
        <position position="375"/>
    </location>
</feature>
<dbReference type="PANTHER" id="PTHR31307">
    <property type="entry name" value="TRIHELIX TRANSCRIPTION FACTOR ASIL2"/>
    <property type="match status" value="1"/>
</dbReference>
<accession>A0A7J9HNZ3</accession>
<dbReference type="AlphaFoldDB" id="A0A7J9HNZ3"/>
<keyword evidence="3" id="KW-0175">Coiled coil</keyword>
<dbReference type="Pfam" id="PF13837">
    <property type="entry name" value="Myb_DNA-bind_4"/>
    <property type="match status" value="1"/>
</dbReference>
<organism evidence="9 10">
    <name type="scientific">Gossypium harknessii</name>
    <dbReference type="NCBI Taxonomy" id="34285"/>
    <lineage>
        <taxon>Eukaryota</taxon>
        <taxon>Viridiplantae</taxon>
        <taxon>Streptophyta</taxon>
        <taxon>Embryophyta</taxon>
        <taxon>Tracheophyta</taxon>
        <taxon>Spermatophyta</taxon>
        <taxon>Magnoliopsida</taxon>
        <taxon>eudicotyledons</taxon>
        <taxon>Gunneridae</taxon>
        <taxon>Pentapetalae</taxon>
        <taxon>rosids</taxon>
        <taxon>malvids</taxon>
        <taxon>Malvales</taxon>
        <taxon>Malvaceae</taxon>
        <taxon>Malvoideae</taxon>
        <taxon>Gossypium</taxon>
    </lineage>
</organism>
<feature type="region of interest" description="Disordered" evidence="7">
    <location>
        <begin position="265"/>
        <end position="295"/>
    </location>
</feature>
<sequence>GSSNHQKLSVRNNPYVRPTGNQYVVDDEDEEEEENDEDLEEEENRNRNNGVRYVGKDMDDVDDDDNDELDDDEDGDEDDYDENGDKQKGYDGKNDDVDMERHPKKRKLKSLLSSYEFAPRVPAPAVSGPSVPKPSFGGRNSLTDWTERETFVLLDAWGDLFLQRGRKSLRSEEWQEVAEKVSEVSKIERTDTQCRNRLDTLKKKYKKEKAMLAETGGTSSKWVYFKKMDMLMSTPPQQGGLSCGLDSGEYVFMNPRVYLNRANGLDEMRDSPADSESADSEEDVSDGLPPKKRRFGRQYVEGSSFRLLADLIQKFSDTYEKIEDSKRQQMLELEKMRMDFHRELEMQKQHIMERAQAEIAKIQQQADDDENEKAS</sequence>
<dbReference type="OrthoDB" id="691673at2759"/>
<feature type="compositionally biased region" description="Acidic residues" evidence="7">
    <location>
        <begin position="366"/>
        <end position="375"/>
    </location>
</feature>
<dbReference type="PROSITE" id="PS50090">
    <property type="entry name" value="MYB_LIKE"/>
    <property type="match status" value="1"/>
</dbReference>
<dbReference type="GO" id="GO:0000976">
    <property type="term" value="F:transcription cis-regulatory region binding"/>
    <property type="evidence" value="ECO:0007669"/>
    <property type="project" value="TreeGrafter"/>
</dbReference>
<reference evidence="9 10" key="1">
    <citation type="journal article" date="2019" name="Genome Biol. Evol.">
        <title>Insights into the evolution of the New World diploid cottons (Gossypium, subgenus Houzingenia) based on genome sequencing.</title>
        <authorList>
            <person name="Grover C.E."/>
            <person name="Arick M.A. 2nd"/>
            <person name="Thrash A."/>
            <person name="Conover J.L."/>
            <person name="Sanders W.S."/>
            <person name="Peterson D.G."/>
            <person name="Frelichowski J.E."/>
            <person name="Scheffler J.A."/>
            <person name="Scheffler B.E."/>
            <person name="Wendel J.F."/>
        </authorList>
    </citation>
    <scope>NUCLEOTIDE SEQUENCE [LARGE SCALE GENOMIC DNA]</scope>
    <source>
        <strain evidence="9">0</strain>
        <tissue evidence="9">Leaf</tissue>
    </source>
</reference>
<feature type="domain" description="Myb-like" evidence="8">
    <location>
        <begin position="145"/>
        <end position="202"/>
    </location>
</feature>
<evidence type="ECO:0000256" key="3">
    <source>
        <dbReference type="ARBA" id="ARBA00023054"/>
    </source>
</evidence>
<dbReference type="InterPro" id="IPR044822">
    <property type="entry name" value="Myb_DNA-bind_4"/>
</dbReference>
<evidence type="ECO:0000313" key="10">
    <source>
        <dbReference type="Proteomes" id="UP000593560"/>
    </source>
</evidence>
<dbReference type="EMBL" id="JABFAD010000010">
    <property type="protein sequence ID" value="MBA0811547.1"/>
    <property type="molecule type" value="Genomic_DNA"/>
</dbReference>
<feature type="region of interest" description="Disordered" evidence="7">
    <location>
        <begin position="356"/>
        <end position="375"/>
    </location>
</feature>
<evidence type="ECO:0000256" key="5">
    <source>
        <dbReference type="ARBA" id="ARBA00023163"/>
    </source>
</evidence>
<comment type="caution">
    <text evidence="9">The sequence shown here is derived from an EMBL/GenBank/DDBJ whole genome shotgun (WGS) entry which is preliminary data.</text>
</comment>
<feature type="compositionally biased region" description="Acidic residues" evidence="7">
    <location>
        <begin position="276"/>
        <end position="285"/>
    </location>
</feature>
<dbReference type="InterPro" id="IPR001005">
    <property type="entry name" value="SANT/Myb"/>
</dbReference>
<name>A0A7J9HNZ3_9ROSI</name>
<evidence type="ECO:0000256" key="4">
    <source>
        <dbReference type="ARBA" id="ARBA00023125"/>
    </source>
</evidence>
<dbReference type="InterPro" id="IPR044823">
    <property type="entry name" value="ASIL1/2-like"/>
</dbReference>
<keyword evidence="2" id="KW-0805">Transcription regulation</keyword>
<dbReference type="Gene3D" id="1.10.10.60">
    <property type="entry name" value="Homeodomain-like"/>
    <property type="match status" value="1"/>
</dbReference>
<feature type="compositionally biased region" description="Basic and acidic residues" evidence="7">
    <location>
        <begin position="83"/>
        <end position="101"/>
    </location>
</feature>
<evidence type="ECO:0000256" key="1">
    <source>
        <dbReference type="ARBA" id="ARBA00004123"/>
    </source>
</evidence>
<dbReference type="PANTHER" id="PTHR31307:SF6">
    <property type="entry name" value="OS01G0718900 PROTEIN"/>
    <property type="match status" value="1"/>
</dbReference>
<keyword evidence="4" id="KW-0238">DNA-binding</keyword>
<feature type="compositionally biased region" description="Acidic residues" evidence="7">
    <location>
        <begin position="59"/>
        <end position="82"/>
    </location>
</feature>
<evidence type="ECO:0000256" key="6">
    <source>
        <dbReference type="ARBA" id="ARBA00023242"/>
    </source>
</evidence>
<evidence type="ECO:0000256" key="7">
    <source>
        <dbReference type="SAM" id="MobiDB-lite"/>
    </source>
</evidence>
<feature type="non-terminal residue" evidence="9">
    <location>
        <position position="1"/>
    </location>
</feature>
<evidence type="ECO:0000256" key="2">
    <source>
        <dbReference type="ARBA" id="ARBA00023015"/>
    </source>
</evidence>
<proteinExistence type="predicted"/>